<accession>A0AB39MTP8</accession>
<dbReference type="AlphaFoldDB" id="A0AB39MTP8"/>
<evidence type="ECO:0000256" key="1">
    <source>
        <dbReference type="ARBA" id="ARBA00023002"/>
    </source>
</evidence>
<name>A0AB39MTP8_9ACTN</name>
<reference evidence="2" key="1">
    <citation type="submission" date="2024-07" db="EMBL/GenBank/DDBJ databases">
        <authorList>
            <person name="Yu S.T."/>
        </authorList>
    </citation>
    <scope>NUCLEOTIDE SEQUENCE</scope>
    <source>
        <strain evidence="2">R11</strain>
    </source>
</reference>
<gene>
    <name evidence="2" type="ORF">AB5J55_02355</name>
</gene>
<evidence type="ECO:0000313" key="2">
    <source>
        <dbReference type="EMBL" id="XDQ08562.1"/>
    </source>
</evidence>
<keyword evidence="1" id="KW-0560">Oxidoreductase</keyword>
<organism evidence="2">
    <name type="scientific">Streptomyces sp. R11</name>
    <dbReference type="NCBI Taxonomy" id="3238625"/>
    <lineage>
        <taxon>Bacteria</taxon>
        <taxon>Bacillati</taxon>
        <taxon>Actinomycetota</taxon>
        <taxon>Actinomycetes</taxon>
        <taxon>Kitasatosporales</taxon>
        <taxon>Streptomycetaceae</taxon>
        <taxon>Streptomyces</taxon>
    </lineage>
</organism>
<dbReference type="EMBL" id="CP163432">
    <property type="protein sequence ID" value="XDQ08562.1"/>
    <property type="molecule type" value="Genomic_DNA"/>
</dbReference>
<dbReference type="InterPro" id="IPR025337">
    <property type="entry name" value="Questin_oxidase-like"/>
</dbReference>
<dbReference type="RefSeq" id="WP_369269018.1">
    <property type="nucleotide sequence ID" value="NZ_CP163432.1"/>
</dbReference>
<sequence length="338" mass="36843">MDTIATSGHFEEALERLHASGPEREGWLSNHAPMVVEALAAHGHAGAVHRWVDLYREKLEDFPDRVAPVTDDNWRAALGDPRRITDWTDHYSRVLAERPWRGVLAEWWPRLLPGMYGGATHTVIRVGHAVRALEAEENAPRLTELAHALGYWAARHQPVTGVVPLPGAPTATAALDAVPAIEAGHMGFRNRLSAVRRLPAWADDVTDADTARERLTELVRAATHRYATHGHGEPTMLVHAATAPNAVLRTLDSLPRDQWAPSLRAAWTASAAVTAMYAPVEPVAHDPAARLTPEEVMERALAHGDEHVIKLTDTALDVGDEVALAAARRAVEISPPLA</sequence>
<proteinExistence type="predicted"/>
<protein>
    <submittedName>
        <fullName evidence="2">Questin oxidase family protein</fullName>
    </submittedName>
</protein>
<dbReference type="Pfam" id="PF14027">
    <property type="entry name" value="Questin_oxidase"/>
    <property type="match status" value="1"/>
</dbReference>
<dbReference type="GO" id="GO:0016491">
    <property type="term" value="F:oxidoreductase activity"/>
    <property type="evidence" value="ECO:0007669"/>
    <property type="project" value="UniProtKB-KW"/>
</dbReference>